<gene>
    <name evidence="1" type="ORF">S01H4_29102</name>
</gene>
<reference evidence="1" key="1">
    <citation type="journal article" date="2014" name="Front. Microbiol.">
        <title>High frequency of phylogenetically diverse reductive dehalogenase-homologous genes in deep subseafloor sedimentary metagenomes.</title>
        <authorList>
            <person name="Kawai M."/>
            <person name="Futagami T."/>
            <person name="Toyoda A."/>
            <person name="Takaki Y."/>
            <person name="Nishi S."/>
            <person name="Hori S."/>
            <person name="Arai W."/>
            <person name="Tsubouchi T."/>
            <person name="Morono Y."/>
            <person name="Uchiyama I."/>
            <person name="Ito T."/>
            <person name="Fujiyama A."/>
            <person name="Inagaki F."/>
            <person name="Takami H."/>
        </authorList>
    </citation>
    <scope>NUCLEOTIDE SEQUENCE</scope>
    <source>
        <strain evidence="1">Expedition CK06-06</strain>
    </source>
</reference>
<dbReference type="EMBL" id="BART01014699">
    <property type="protein sequence ID" value="GAG76437.1"/>
    <property type="molecule type" value="Genomic_DNA"/>
</dbReference>
<evidence type="ECO:0000313" key="1">
    <source>
        <dbReference type="EMBL" id="GAG76437.1"/>
    </source>
</evidence>
<dbReference type="AlphaFoldDB" id="X1B572"/>
<protein>
    <submittedName>
        <fullName evidence="1">Uncharacterized protein</fullName>
    </submittedName>
</protein>
<organism evidence="1">
    <name type="scientific">marine sediment metagenome</name>
    <dbReference type="NCBI Taxonomy" id="412755"/>
    <lineage>
        <taxon>unclassified sequences</taxon>
        <taxon>metagenomes</taxon>
        <taxon>ecological metagenomes</taxon>
    </lineage>
</organism>
<proteinExistence type="predicted"/>
<sequence>EAKYNELFEIYLLANDYFVYDYHADETETSQAKRFAAALLHAVPQLNSSDVQTGTWPIGWEAHIDNILNRANIKNPKELCEEDFSTILTA</sequence>
<feature type="non-terminal residue" evidence="1">
    <location>
        <position position="1"/>
    </location>
</feature>
<comment type="caution">
    <text evidence="1">The sequence shown here is derived from an EMBL/GenBank/DDBJ whole genome shotgun (WGS) entry which is preliminary data.</text>
</comment>
<accession>X1B572</accession>
<name>X1B572_9ZZZZ</name>